<evidence type="ECO:0000256" key="4">
    <source>
        <dbReference type="ARBA" id="ARBA00022801"/>
    </source>
</evidence>
<evidence type="ECO:0000256" key="6">
    <source>
        <dbReference type="HAMAP-Rule" id="MF_00265"/>
    </source>
</evidence>
<dbReference type="Pfam" id="PF01850">
    <property type="entry name" value="PIN"/>
    <property type="match status" value="1"/>
</dbReference>
<dbReference type="Gene3D" id="3.40.50.1010">
    <property type="entry name" value="5'-nuclease"/>
    <property type="match status" value="1"/>
</dbReference>
<name>A0ABX3PFM0_9HYPH</name>
<keyword evidence="2 6" id="KW-0540">Nuclease</keyword>
<feature type="binding site" evidence="6">
    <location>
        <position position="98"/>
    </location>
    <ligand>
        <name>Mg(2+)</name>
        <dbReference type="ChEBI" id="CHEBI:18420"/>
    </ligand>
</feature>
<feature type="binding site" evidence="6">
    <location>
        <position position="6"/>
    </location>
    <ligand>
        <name>Mg(2+)</name>
        <dbReference type="ChEBI" id="CHEBI:18420"/>
    </ligand>
</feature>
<keyword evidence="5 6" id="KW-0460">Magnesium</keyword>
<evidence type="ECO:0000256" key="2">
    <source>
        <dbReference type="ARBA" id="ARBA00022722"/>
    </source>
</evidence>
<sequence>MIYVVDASVAVKWFVFEGDHKMAQALVAIDVALTAPDLIFAELANVLRRKVRGGLVTEDQAREALETMQTTFSAAVRSSDLLQRAFELSAMLDHSVYDCLYLACADQAEGRILVTADDKFVAKAVSAGHGHKIITLSDAVAGIAAGQEH</sequence>
<evidence type="ECO:0000256" key="5">
    <source>
        <dbReference type="ARBA" id="ARBA00022842"/>
    </source>
</evidence>
<dbReference type="EMBL" id="MSPX01000005">
    <property type="protein sequence ID" value="OQP86970.1"/>
    <property type="molecule type" value="Genomic_DNA"/>
</dbReference>
<keyword evidence="1 6" id="KW-1277">Toxin-antitoxin system</keyword>
<dbReference type="CDD" id="cd09873">
    <property type="entry name" value="PIN_Pae0151-like"/>
    <property type="match status" value="1"/>
</dbReference>
<keyword evidence="9" id="KW-1185">Reference proteome</keyword>
<dbReference type="RefSeq" id="WP_081175470.1">
    <property type="nucleotide sequence ID" value="NZ_MSPX01000005.1"/>
</dbReference>
<evidence type="ECO:0000313" key="8">
    <source>
        <dbReference type="EMBL" id="OQP86970.1"/>
    </source>
</evidence>
<accession>A0ABX3PFM0</accession>
<protein>
    <recommendedName>
        <fullName evidence="6">Ribonuclease VapC</fullName>
        <shortName evidence="6">RNase VapC</shortName>
        <ecNumber evidence="6">3.1.-.-</ecNumber>
    </recommendedName>
    <alternativeName>
        <fullName evidence="6">Toxin VapC</fullName>
    </alternativeName>
</protein>
<proteinExistence type="inferred from homology"/>
<dbReference type="InterPro" id="IPR002716">
    <property type="entry name" value="PIN_dom"/>
</dbReference>
<dbReference type="InterPro" id="IPR051619">
    <property type="entry name" value="TypeII_TA_RNase_PINc/VapC"/>
</dbReference>
<comment type="similarity">
    <text evidence="6">Belongs to the PINc/VapC protein family.</text>
</comment>
<gene>
    <name evidence="6" type="primary">vapC</name>
    <name evidence="8" type="ORF">BTR14_08550</name>
</gene>
<evidence type="ECO:0000256" key="3">
    <source>
        <dbReference type="ARBA" id="ARBA00022723"/>
    </source>
</evidence>
<keyword evidence="4 6" id="KW-0378">Hydrolase</keyword>
<dbReference type="Proteomes" id="UP000192652">
    <property type="component" value="Unassembled WGS sequence"/>
</dbReference>
<dbReference type="PANTHER" id="PTHR35901">
    <property type="entry name" value="RIBONUCLEASE VAPC3"/>
    <property type="match status" value="1"/>
</dbReference>
<dbReference type="InterPro" id="IPR044153">
    <property type="entry name" value="PIN_Pae0151-like"/>
</dbReference>
<feature type="domain" description="PIN" evidence="7">
    <location>
        <begin position="3"/>
        <end position="123"/>
    </location>
</feature>
<dbReference type="HAMAP" id="MF_00265">
    <property type="entry name" value="VapC_Nob1"/>
    <property type="match status" value="1"/>
</dbReference>
<dbReference type="InterPro" id="IPR029060">
    <property type="entry name" value="PIN-like_dom_sf"/>
</dbReference>
<comment type="caution">
    <text evidence="8">The sequence shown here is derived from an EMBL/GenBank/DDBJ whole genome shotgun (WGS) entry which is preliminary data.</text>
</comment>
<dbReference type="SUPFAM" id="SSF88723">
    <property type="entry name" value="PIN domain-like"/>
    <property type="match status" value="1"/>
</dbReference>
<comment type="function">
    <text evidence="6">Toxic component of a toxin-antitoxin (TA) system. An RNase.</text>
</comment>
<keyword evidence="3 6" id="KW-0479">Metal-binding</keyword>
<dbReference type="InterPro" id="IPR022907">
    <property type="entry name" value="VapC_family"/>
</dbReference>
<evidence type="ECO:0000256" key="1">
    <source>
        <dbReference type="ARBA" id="ARBA00022649"/>
    </source>
</evidence>
<reference evidence="8 9" key="1">
    <citation type="journal article" date="2017" name="Antonie Van Leeuwenhoek">
        <title>Rhizobium rhizosphaerae sp. nov., a novel species isolated from rice rhizosphere.</title>
        <authorList>
            <person name="Zhao J.J."/>
            <person name="Zhang J."/>
            <person name="Zhang R.J."/>
            <person name="Zhang C.W."/>
            <person name="Yin H.Q."/>
            <person name="Zhang X.X."/>
        </authorList>
    </citation>
    <scope>NUCLEOTIDE SEQUENCE [LARGE SCALE GENOMIC DNA]</scope>
    <source>
        <strain evidence="8 9">RD15</strain>
    </source>
</reference>
<keyword evidence="6" id="KW-0800">Toxin</keyword>
<evidence type="ECO:0000259" key="7">
    <source>
        <dbReference type="Pfam" id="PF01850"/>
    </source>
</evidence>
<comment type="cofactor">
    <cofactor evidence="6">
        <name>Mg(2+)</name>
        <dbReference type="ChEBI" id="CHEBI:18420"/>
    </cofactor>
</comment>
<dbReference type="EC" id="3.1.-.-" evidence="6"/>
<evidence type="ECO:0000313" key="9">
    <source>
        <dbReference type="Proteomes" id="UP000192652"/>
    </source>
</evidence>
<organism evidence="8 9">
    <name type="scientific">Xaviernesmea rhizosphaerae</name>
    <dbReference type="NCBI Taxonomy" id="1672749"/>
    <lineage>
        <taxon>Bacteria</taxon>
        <taxon>Pseudomonadati</taxon>
        <taxon>Pseudomonadota</taxon>
        <taxon>Alphaproteobacteria</taxon>
        <taxon>Hyphomicrobiales</taxon>
        <taxon>Rhizobiaceae</taxon>
        <taxon>Rhizobium/Agrobacterium group</taxon>
        <taxon>Xaviernesmea</taxon>
    </lineage>
</organism>
<dbReference type="PANTHER" id="PTHR35901:SF1">
    <property type="entry name" value="EXONUCLEASE VAPC9"/>
    <property type="match status" value="1"/>
</dbReference>